<protein>
    <submittedName>
        <fullName evidence="4">Extensin</fullName>
    </submittedName>
</protein>
<dbReference type="InterPro" id="IPR009683">
    <property type="entry name" value="Extensin-like_C"/>
</dbReference>
<feature type="signal peptide" evidence="2">
    <location>
        <begin position="1"/>
        <end position="20"/>
    </location>
</feature>
<feature type="compositionally biased region" description="Pro residues" evidence="1">
    <location>
        <begin position="38"/>
        <end position="49"/>
    </location>
</feature>
<evidence type="ECO:0000259" key="3">
    <source>
        <dbReference type="Pfam" id="PF06904"/>
    </source>
</evidence>
<keyword evidence="2" id="KW-0732">Signal</keyword>
<evidence type="ECO:0000313" key="5">
    <source>
        <dbReference type="Proteomes" id="UP000231987"/>
    </source>
</evidence>
<evidence type="ECO:0000256" key="1">
    <source>
        <dbReference type="SAM" id="MobiDB-lite"/>
    </source>
</evidence>
<feature type="compositionally biased region" description="Basic and acidic residues" evidence="1">
    <location>
        <begin position="53"/>
        <end position="79"/>
    </location>
</feature>
<dbReference type="EMBL" id="NJGD01000004">
    <property type="protein sequence ID" value="PJR15382.1"/>
    <property type="molecule type" value="Genomic_DNA"/>
</dbReference>
<dbReference type="Proteomes" id="UP000231987">
    <property type="component" value="Unassembled WGS sequence"/>
</dbReference>
<organism evidence="4 5">
    <name type="scientific">Rhizobium meliloti</name>
    <name type="common">Ensifer meliloti</name>
    <name type="synonym">Sinorhizobium meliloti</name>
    <dbReference type="NCBI Taxonomy" id="382"/>
    <lineage>
        <taxon>Bacteria</taxon>
        <taxon>Pseudomonadati</taxon>
        <taxon>Pseudomonadota</taxon>
        <taxon>Alphaproteobacteria</taxon>
        <taxon>Hyphomicrobiales</taxon>
        <taxon>Rhizobiaceae</taxon>
        <taxon>Sinorhizobium/Ensifer group</taxon>
        <taxon>Sinorhizobium</taxon>
    </lineage>
</organism>
<name>A0A2J0Z4F9_RHIML</name>
<feature type="domain" description="Extensin-like C-terminal" evidence="3">
    <location>
        <begin position="98"/>
        <end position="277"/>
    </location>
</feature>
<dbReference type="AlphaFoldDB" id="A0A2J0Z4F9"/>
<feature type="chain" id="PRO_5014425272" evidence="2">
    <location>
        <begin position="21"/>
        <end position="277"/>
    </location>
</feature>
<dbReference type="RefSeq" id="WP_100671851.1">
    <property type="nucleotide sequence ID" value="NZ_NJGD01000004.1"/>
</dbReference>
<dbReference type="Pfam" id="PF06904">
    <property type="entry name" value="Extensin-like_C"/>
    <property type="match status" value="1"/>
</dbReference>
<proteinExistence type="predicted"/>
<feature type="region of interest" description="Disordered" evidence="1">
    <location>
        <begin position="20"/>
        <end position="79"/>
    </location>
</feature>
<sequence length="277" mass="29340">MRHAGIILISAFLLSGAALPKTGPVPAPRPSAGSGQPTPTPKPITPPPGDAESLEKSGGEKKDGARAAEELPPSWKDDALDVGPVLTIEKENPKEYASCLSELKSLGAAFAEVDGIDDGKGCGIDKPIRVSAILPDVTLKPEGVMRCKAALALARWTKETAAPATRSAFGAETRIVALNQASTYICRLRNNAETGKISEHARGNAVDIASFTLSNDKTIEIQPRDEDGTLTGAFQRAVTASACLYFTTVLDPGSDAAHEDHLHLDVIERKNGYRYCR</sequence>
<comment type="caution">
    <text evidence="4">The sequence shown here is derived from an EMBL/GenBank/DDBJ whole genome shotgun (WGS) entry which is preliminary data.</text>
</comment>
<evidence type="ECO:0000313" key="4">
    <source>
        <dbReference type="EMBL" id="PJR15382.1"/>
    </source>
</evidence>
<evidence type="ECO:0000256" key="2">
    <source>
        <dbReference type="SAM" id="SignalP"/>
    </source>
</evidence>
<gene>
    <name evidence="4" type="ORF">CEJ86_11775</name>
</gene>
<reference evidence="4 5" key="1">
    <citation type="submission" date="2017-06" db="EMBL/GenBank/DDBJ databases">
        <title>Ensifer strains isolated from leguminous trees and herbs display diverse denitrification phenotypes with some acting as strong N2O sinks.</title>
        <authorList>
            <person name="Woliy K."/>
            <person name="Mania D."/>
            <person name="Bakken L.R."/>
            <person name="Frostegard A."/>
        </authorList>
    </citation>
    <scope>NUCLEOTIDE SEQUENCE [LARGE SCALE GENOMIC DNA]</scope>
    <source>
        <strain evidence="4 5">AC50a</strain>
    </source>
</reference>
<accession>A0A2J0Z4F9</accession>